<feature type="domain" description="Xylose isomerase-like TIM barrel" evidence="1">
    <location>
        <begin position="42"/>
        <end position="261"/>
    </location>
</feature>
<dbReference type="SUPFAM" id="SSF51658">
    <property type="entry name" value="Xylose isomerase-like"/>
    <property type="match status" value="1"/>
</dbReference>
<dbReference type="InterPro" id="IPR013022">
    <property type="entry name" value="Xyl_isomerase-like_TIM-brl"/>
</dbReference>
<dbReference type="Proteomes" id="UP000215509">
    <property type="component" value="Unassembled WGS sequence"/>
</dbReference>
<dbReference type="Pfam" id="PF01261">
    <property type="entry name" value="AP_endonuc_2"/>
    <property type="match status" value="1"/>
</dbReference>
<accession>A0A229US72</accession>
<gene>
    <name evidence="2" type="ORF">CF651_13305</name>
</gene>
<dbReference type="EMBL" id="NMQW01000017">
    <property type="protein sequence ID" value="OXM86183.1"/>
    <property type="molecule type" value="Genomic_DNA"/>
</dbReference>
<dbReference type="PANTHER" id="PTHR12110">
    <property type="entry name" value="HYDROXYPYRUVATE ISOMERASE"/>
    <property type="match status" value="1"/>
</dbReference>
<evidence type="ECO:0000259" key="1">
    <source>
        <dbReference type="Pfam" id="PF01261"/>
    </source>
</evidence>
<comment type="caution">
    <text evidence="2">The sequence shown here is derived from an EMBL/GenBank/DDBJ whole genome shotgun (WGS) entry which is preliminary data.</text>
</comment>
<dbReference type="PANTHER" id="PTHR12110:SF52">
    <property type="entry name" value="XYLOSE ISOMERASE"/>
    <property type="match status" value="1"/>
</dbReference>
<evidence type="ECO:0000313" key="3">
    <source>
        <dbReference type="Proteomes" id="UP000215509"/>
    </source>
</evidence>
<dbReference type="InterPro" id="IPR036237">
    <property type="entry name" value="Xyl_isomerase-like_sf"/>
</dbReference>
<dbReference type="OrthoDB" id="9782626at2"/>
<organism evidence="2 3">
    <name type="scientific">Paenibacillus rigui</name>
    <dbReference type="NCBI Taxonomy" id="554312"/>
    <lineage>
        <taxon>Bacteria</taxon>
        <taxon>Bacillati</taxon>
        <taxon>Bacillota</taxon>
        <taxon>Bacilli</taxon>
        <taxon>Bacillales</taxon>
        <taxon>Paenibacillaceae</taxon>
        <taxon>Paenibacillus</taxon>
    </lineage>
</organism>
<reference evidence="2 3" key="1">
    <citation type="submission" date="2017-07" db="EMBL/GenBank/DDBJ databases">
        <title>Genome sequencing and assembly of Paenibacillus rigui.</title>
        <authorList>
            <person name="Mayilraj S."/>
        </authorList>
    </citation>
    <scope>NUCLEOTIDE SEQUENCE [LARGE SCALE GENOMIC DNA]</scope>
    <source>
        <strain evidence="2 3">JCM 16352</strain>
    </source>
</reference>
<keyword evidence="2" id="KW-0413">Isomerase</keyword>
<sequence length="277" mass="30809">MPIEQKVDLGRLSLNQITTDRWSLREAVEGCLRADISWIAPWRNKVAEAGLAESRRLIRDAGLRVSSLCRGGMFPAATAAERQARLDDNRRAVEEAAELGAEVLVLVCGPAPDRDIAQGRQWVAEGIEQLVPFAREHGIRLGIEPLHPMYAAERSVVVTLAQANAMAAAFSPDDVGVVVDVFHVWWDPDLYSQIERAGEQRRIVGFHVSDWIVPTPDMLLGRGMMGDGVIELRRIRQAVEAAGYTGPIEVEIFNRAIWDMPGDEVLALMKQRYVEHV</sequence>
<dbReference type="GO" id="GO:0016853">
    <property type="term" value="F:isomerase activity"/>
    <property type="evidence" value="ECO:0007669"/>
    <property type="project" value="UniProtKB-KW"/>
</dbReference>
<protein>
    <submittedName>
        <fullName evidence="2">Xylose isomerase</fullName>
    </submittedName>
</protein>
<dbReference type="AlphaFoldDB" id="A0A229US72"/>
<keyword evidence="3" id="KW-1185">Reference proteome</keyword>
<dbReference type="InterPro" id="IPR050312">
    <property type="entry name" value="IolE/XylAMocC-like"/>
</dbReference>
<dbReference type="Gene3D" id="3.20.20.150">
    <property type="entry name" value="Divalent-metal-dependent TIM barrel enzymes"/>
    <property type="match status" value="1"/>
</dbReference>
<dbReference type="RefSeq" id="WP_094015332.1">
    <property type="nucleotide sequence ID" value="NZ_NMQW01000017.1"/>
</dbReference>
<evidence type="ECO:0000313" key="2">
    <source>
        <dbReference type="EMBL" id="OXM86183.1"/>
    </source>
</evidence>
<proteinExistence type="predicted"/>
<name>A0A229US72_9BACL</name>